<feature type="non-terminal residue" evidence="1">
    <location>
        <position position="398"/>
    </location>
</feature>
<evidence type="ECO:0000313" key="1">
    <source>
        <dbReference type="EMBL" id="KAF2473334.1"/>
    </source>
</evidence>
<proteinExistence type="predicted"/>
<gene>
    <name evidence="1" type="ORF">BDR25DRAFT_218390</name>
</gene>
<comment type="caution">
    <text evidence="1">The sequence shown here is derived from an EMBL/GenBank/DDBJ whole genome shotgun (WGS) entry which is preliminary data.</text>
</comment>
<dbReference type="EMBL" id="MU003500">
    <property type="protein sequence ID" value="KAF2473334.1"/>
    <property type="molecule type" value="Genomic_DNA"/>
</dbReference>
<protein>
    <submittedName>
        <fullName evidence="1">Uncharacterized protein</fullName>
    </submittedName>
</protein>
<keyword evidence="2" id="KW-1185">Reference proteome</keyword>
<name>A0ACB6R249_9PLEO</name>
<evidence type="ECO:0000313" key="2">
    <source>
        <dbReference type="Proteomes" id="UP000799755"/>
    </source>
</evidence>
<accession>A0ACB6R249</accession>
<reference evidence="1" key="1">
    <citation type="journal article" date="2020" name="Stud. Mycol.">
        <title>101 Dothideomycetes genomes: a test case for predicting lifestyles and emergence of pathogens.</title>
        <authorList>
            <person name="Haridas S."/>
            <person name="Albert R."/>
            <person name="Binder M."/>
            <person name="Bloem J."/>
            <person name="Labutti K."/>
            <person name="Salamov A."/>
            <person name="Andreopoulos B."/>
            <person name="Baker S."/>
            <person name="Barry K."/>
            <person name="Bills G."/>
            <person name="Bluhm B."/>
            <person name="Cannon C."/>
            <person name="Castanera R."/>
            <person name="Culley D."/>
            <person name="Daum C."/>
            <person name="Ezra D."/>
            <person name="Gonzalez J."/>
            <person name="Henrissat B."/>
            <person name="Kuo A."/>
            <person name="Liang C."/>
            <person name="Lipzen A."/>
            <person name="Lutzoni F."/>
            <person name="Magnuson J."/>
            <person name="Mondo S."/>
            <person name="Nolan M."/>
            <person name="Ohm R."/>
            <person name="Pangilinan J."/>
            <person name="Park H.-J."/>
            <person name="Ramirez L."/>
            <person name="Alfaro M."/>
            <person name="Sun H."/>
            <person name="Tritt A."/>
            <person name="Yoshinaga Y."/>
            <person name="Zwiers L.-H."/>
            <person name="Turgeon B."/>
            <person name="Goodwin S."/>
            <person name="Spatafora J."/>
            <person name="Crous P."/>
            <person name="Grigoriev I."/>
        </authorList>
    </citation>
    <scope>NUCLEOTIDE SEQUENCE</scope>
    <source>
        <strain evidence="1">ATCC 200398</strain>
    </source>
</reference>
<dbReference type="Proteomes" id="UP000799755">
    <property type="component" value="Unassembled WGS sequence"/>
</dbReference>
<sequence>MTPTLPDDILHLLCEELAHQENFDTLFSCACSSKGLATPALTNLYRSHHLAPVRGGGEDEAVPLPTKQLMVQKWSILWRSLIASSLDTTLFPYCRYIKVLDFRDLEYLLEDDQFKGKLPKHFFSGSLARFHMTMGTPLRSSKRKSVRLNVVAIIDAIGEGTFVTQHTPMLETVAGKLLSHSLVRWVPRLPRLQTLELYNGSPLEDEQVHASIYKHCPLFNSLSIYTWAAEERDHKFSKFIGTVRPQSLRIIETIRDIGAGAETFLALNTHCESLKDLRLCVSTDTLPHLSLLRGCTALEALRIEDQQGTTNLEKTQNDVFLEMIEWLRRCENLRRLSFTKLQSASSIATPILLEHKIKLRKLEIDSYFPKDSQLFHQALINQRSSLRFLSLDGDTEGM</sequence>
<organism evidence="1 2">
    <name type="scientific">Lindgomyces ingoldianus</name>
    <dbReference type="NCBI Taxonomy" id="673940"/>
    <lineage>
        <taxon>Eukaryota</taxon>
        <taxon>Fungi</taxon>
        <taxon>Dikarya</taxon>
        <taxon>Ascomycota</taxon>
        <taxon>Pezizomycotina</taxon>
        <taxon>Dothideomycetes</taxon>
        <taxon>Pleosporomycetidae</taxon>
        <taxon>Pleosporales</taxon>
        <taxon>Lindgomycetaceae</taxon>
        <taxon>Lindgomyces</taxon>
    </lineage>
</organism>